<reference evidence="2" key="1">
    <citation type="journal article" date="2023" name="Front. Microbiol.">
        <title>Ralstonia chuxiongensis sp. nov., Ralstonia mojiangensis sp. nov., and Ralstonia soli sp. nov., isolated from tobacco fields, are three novel species in the family Burkholderiaceae.</title>
        <authorList>
            <person name="Lu C.H."/>
            <person name="Zhang Y.Y."/>
            <person name="Jiang N."/>
            <person name="Chen W."/>
            <person name="Shao X."/>
            <person name="Zhao Z.M."/>
            <person name="Lu W.L."/>
            <person name="Hu X."/>
            <person name="Xi Y.X."/>
            <person name="Zou S.Y."/>
            <person name="Wei Q.J."/>
            <person name="Lin Z.L."/>
            <person name="Gong L."/>
            <person name="Gai X.T."/>
            <person name="Zhang L.Q."/>
            <person name="Li J.Y."/>
            <person name="Jin Y."/>
            <person name="Xia Z.Y."/>
        </authorList>
    </citation>
    <scope>NUCLEOTIDE SEQUENCE [LARGE SCALE GENOMIC DNA]</scope>
    <source>
        <strain evidence="2">21YRMH01-3</strain>
    </source>
</reference>
<gene>
    <name evidence="1" type="ORF">NKG59_26335</name>
</gene>
<dbReference type="AlphaFoldDB" id="A0AA41WWG2"/>
<dbReference type="Proteomes" id="UP001162793">
    <property type="component" value="Unassembled WGS sequence"/>
</dbReference>
<organism evidence="1 2">
    <name type="scientific">Ralstonia chuxiongensis</name>
    <dbReference type="NCBI Taxonomy" id="2957504"/>
    <lineage>
        <taxon>Bacteria</taxon>
        <taxon>Pseudomonadati</taxon>
        <taxon>Pseudomonadota</taxon>
        <taxon>Betaproteobacteria</taxon>
        <taxon>Burkholderiales</taxon>
        <taxon>Burkholderiaceae</taxon>
        <taxon>Ralstonia</taxon>
    </lineage>
</organism>
<dbReference type="EMBL" id="JAMYWC010000017">
    <property type="protein sequence ID" value="MCP1175896.1"/>
    <property type="molecule type" value="Genomic_DNA"/>
</dbReference>
<protein>
    <submittedName>
        <fullName evidence="1">Uncharacterized protein</fullName>
    </submittedName>
</protein>
<name>A0AA41WWG2_9RALS</name>
<evidence type="ECO:0000313" key="1">
    <source>
        <dbReference type="EMBL" id="MCP1175896.1"/>
    </source>
</evidence>
<dbReference type="RefSeq" id="WP_253543201.1">
    <property type="nucleotide sequence ID" value="NZ_JAMYWC010000017.1"/>
</dbReference>
<evidence type="ECO:0000313" key="2">
    <source>
        <dbReference type="Proteomes" id="UP001162793"/>
    </source>
</evidence>
<keyword evidence="2" id="KW-1185">Reference proteome</keyword>
<sequence>MQSFFVAVNNSSKNFYHQLAANYHSVHRQSPTTQSTANPLQPCFSTTKLHRLNLRFGAVFCSEGR</sequence>
<accession>A0AA41WWG2</accession>
<feature type="non-terminal residue" evidence="1">
    <location>
        <position position="65"/>
    </location>
</feature>
<comment type="caution">
    <text evidence="1">The sequence shown here is derived from an EMBL/GenBank/DDBJ whole genome shotgun (WGS) entry which is preliminary data.</text>
</comment>
<proteinExistence type="predicted"/>